<dbReference type="InterPro" id="IPR022385">
    <property type="entry name" value="Rhs_assc_core"/>
</dbReference>
<dbReference type="PANTHER" id="PTHR32305:SF15">
    <property type="entry name" value="PROTEIN RHSA-RELATED"/>
    <property type="match status" value="1"/>
</dbReference>
<dbReference type="OrthoDB" id="291501at2"/>
<organism evidence="2 3">
    <name type="scientific">Stieleria neptunia</name>
    <dbReference type="NCBI Taxonomy" id="2527979"/>
    <lineage>
        <taxon>Bacteria</taxon>
        <taxon>Pseudomonadati</taxon>
        <taxon>Planctomycetota</taxon>
        <taxon>Planctomycetia</taxon>
        <taxon>Pirellulales</taxon>
        <taxon>Pirellulaceae</taxon>
        <taxon>Stieleria</taxon>
    </lineage>
</organism>
<dbReference type="Gene3D" id="2.180.10.10">
    <property type="entry name" value="RHS repeat-associated core"/>
    <property type="match status" value="1"/>
</dbReference>
<keyword evidence="2" id="KW-0378">Hydrolase</keyword>
<dbReference type="AlphaFoldDB" id="A0A518HUD2"/>
<dbReference type="EC" id="3.1.-.-" evidence="2"/>
<gene>
    <name evidence="2" type="primary">wapA_9</name>
    <name evidence="2" type="ORF">Enr13x_43020</name>
</gene>
<dbReference type="PANTHER" id="PTHR32305">
    <property type="match status" value="1"/>
</dbReference>
<sequence>MLCKPSSRRRTLQRRLARRRAGGVKSCADSKRIRSCKTLRQQTCSPDKSRTESDKSTIKFAFRYHGTQQYSVTALTDSSGTIKERYAYDAYGGLSIFDGSGTARTSTAEGNRYTYTGREYDDVLDLYHYRARMYDPIAGRFCSRDPIGYAGRSLSLYLFVGSNALKFVDPFGLKGTVTPPSTPVPWWPSTPIAPNPNGPRPGPTTTPLPLPENIPPMPLLPPGVQLPPLIPGTPEYKEWIKKAWELHRRRGWRACSQDEEEEDDGPEDPHPYDKRFPRKCFDDFIIDADYCAEAEEICIEVTEDIEFCREDVYEPCMDNKFKKLRKCSNDEPGFDPLTPDPENWPDPPNEIWPEYLF</sequence>
<feature type="compositionally biased region" description="Pro residues" evidence="1">
    <location>
        <begin position="338"/>
        <end position="350"/>
    </location>
</feature>
<dbReference type="GO" id="GO:0016787">
    <property type="term" value="F:hydrolase activity"/>
    <property type="evidence" value="ECO:0007669"/>
    <property type="project" value="UniProtKB-KW"/>
</dbReference>
<dbReference type="InterPro" id="IPR050708">
    <property type="entry name" value="T6SS_VgrG/RHS"/>
</dbReference>
<dbReference type="KEGG" id="snep:Enr13x_43020"/>
<dbReference type="NCBIfam" id="TIGR03696">
    <property type="entry name" value="Rhs_assc_core"/>
    <property type="match status" value="1"/>
</dbReference>
<reference evidence="2 3" key="1">
    <citation type="submission" date="2019-03" db="EMBL/GenBank/DDBJ databases">
        <title>Deep-cultivation of Planctomycetes and their phenomic and genomic characterization uncovers novel biology.</title>
        <authorList>
            <person name="Wiegand S."/>
            <person name="Jogler M."/>
            <person name="Boedeker C."/>
            <person name="Pinto D."/>
            <person name="Vollmers J."/>
            <person name="Rivas-Marin E."/>
            <person name="Kohn T."/>
            <person name="Peeters S.H."/>
            <person name="Heuer A."/>
            <person name="Rast P."/>
            <person name="Oberbeckmann S."/>
            <person name="Bunk B."/>
            <person name="Jeske O."/>
            <person name="Meyerdierks A."/>
            <person name="Storesund J.E."/>
            <person name="Kallscheuer N."/>
            <person name="Luecker S."/>
            <person name="Lage O.M."/>
            <person name="Pohl T."/>
            <person name="Merkel B.J."/>
            <person name="Hornburger P."/>
            <person name="Mueller R.-W."/>
            <person name="Bruemmer F."/>
            <person name="Labrenz M."/>
            <person name="Spormann A.M."/>
            <person name="Op den Camp H."/>
            <person name="Overmann J."/>
            <person name="Amann R."/>
            <person name="Jetten M.S.M."/>
            <person name="Mascher T."/>
            <person name="Medema M.H."/>
            <person name="Devos D.P."/>
            <person name="Kaster A.-K."/>
            <person name="Ovreas L."/>
            <person name="Rohde M."/>
            <person name="Galperin M.Y."/>
            <person name="Jogler C."/>
        </authorList>
    </citation>
    <scope>NUCLEOTIDE SEQUENCE [LARGE SCALE GENOMIC DNA]</scope>
    <source>
        <strain evidence="2 3">Enr13</strain>
    </source>
</reference>
<protein>
    <submittedName>
        <fullName evidence="2">tRNA3(Ser)-specific nuclease WapA</fullName>
        <ecNumber evidence="2">3.1.-.-</ecNumber>
    </submittedName>
</protein>
<dbReference type="RefSeq" id="WP_145388779.1">
    <property type="nucleotide sequence ID" value="NZ_CP037423.1"/>
</dbReference>
<accession>A0A518HUD2</accession>
<proteinExistence type="predicted"/>
<evidence type="ECO:0000313" key="2">
    <source>
        <dbReference type="EMBL" id="QDV44436.1"/>
    </source>
</evidence>
<evidence type="ECO:0000313" key="3">
    <source>
        <dbReference type="Proteomes" id="UP000319004"/>
    </source>
</evidence>
<evidence type="ECO:0000256" key="1">
    <source>
        <dbReference type="SAM" id="MobiDB-lite"/>
    </source>
</evidence>
<name>A0A518HUD2_9BACT</name>
<keyword evidence="3" id="KW-1185">Reference proteome</keyword>
<feature type="region of interest" description="Disordered" evidence="1">
    <location>
        <begin position="330"/>
        <end position="352"/>
    </location>
</feature>
<dbReference type="Proteomes" id="UP000319004">
    <property type="component" value="Chromosome"/>
</dbReference>
<dbReference type="EMBL" id="CP037423">
    <property type="protein sequence ID" value="QDV44436.1"/>
    <property type="molecule type" value="Genomic_DNA"/>
</dbReference>